<keyword evidence="2" id="KW-1185">Reference proteome</keyword>
<reference evidence="1 2" key="1">
    <citation type="submission" date="2020-08" db="EMBL/GenBank/DDBJ databases">
        <title>The Agave Microbiome: Exploring the role of microbial communities in plant adaptations to desert environments.</title>
        <authorList>
            <person name="Partida-Martinez L.P."/>
        </authorList>
    </citation>
    <scope>NUCLEOTIDE SEQUENCE [LARGE SCALE GENOMIC DNA]</scope>
    <source>
        <strain evidence="1 2">AT3.2</strain>
    </source>
</reference>
<evidence type="ECO:0000313" key="2">
    <source>
        <dbReference type="Proteomes" id="UP000540787"/>
    </source>
</evidence>
<name>A0A7W9WZK9_9BURK</name>
<comment type="caution">
    <text evidence="1">The sequence shown here is derived from an EMBL/GenBank/DDBJ whole genome shotgun (WGS) entry which is preliminary data.</text>
</comment>
<accession>A0A7W9WZK9</accession>
<gene>
    <name evidence="1" type="ORF">HD842_001851</name>
</gene>
<proteinExistence type="predicted"/>
<dbReference type="AlphaFoldDB" id="A0A7W9WZK9"/>
<organism evidence="1 2">
    <name type="scientific">Massilia aurea</name>
    <dbReference type="NCBI Taxonomy" id="373040"/>
    <lineage>
        <taxon>Bacteria</taxon>
        <taxon>Pseudomonadati</taxon>
        <taxon>Pseudomonadota</taxon>
        <taxon>Betaproteobacteria</taxon>
        <taxon>Burkholderiales</taxon>
        <taxon>Oxalobacteraceae</taxon>
        <taxon>Telluria group</taxon>
        <taxon>Massilia</taxon>
    </lineage>
</organism>
<evidence type="ECO:0000313" key="1">
    <source>
        <dbReference type="EMBL" id="MBB6133740.1"/>
    </source>
</evidence>
<dbReference type="EMBL" id="JACHBX010000001">
    <property type="protein sequence ID" value="MBB6133740.1"/>
    <property type="molecule type" value="Genomic_DNA"/>
</dbReference>
<protein>
    <submittedName>
        <fullName evidence="1">Uncharacterized protein</fullName>
    </submittedName>
</protein>
<dbReference type="Proteomes" id="UP000540787">
    <property type="component" value="Unassembled WGS sequence"/>
</dbReference>
<sequence>MNKYVDTVASNNRAQHWQSLALFQDMM</sequence>